<protein>
    <submittedName>
        <fullName evidence="2">Membrane protein</fullName>
    </submittedName>
</protein>
<keyword evidence="1" id="KW-0812">Transmembrane</keyword>
<evidence type="ECO:0000313" key="3">
    <source>
        <dbReference type="Proteomes" id="UP000009328"/>
    </source>
</evidence>
<feature type="transmembrane region" description="Helical" evidence="1">
    <location>
        <begin position="439"/>
        <end position="461"/>
    </location>
</feature>
<feature type="transmembrane region" description="Helical" evidence="1">
    <location>
        <begin position="298"/>
        <end position="324"/>
    </location>
</feature>
<reference evidence="2 3" key="1">
    <citation type="journal article" date="2012" name="Eukaryot. Cell">
        <title>Draft genome sequence of Wickerhamomyces ciferrii NRRL Y-1031 F-60-10.</title>
        <authorList>
            <person name="Schneider J."/>
            <person name="Andrea H."/>
            <person name="Blom J."/>
            <person name="Jaenicke S."/>
            <person name="Ruckert C."/>
            <person name="Schorsch C."/>
            <person name="Szczepanowski R."/>
            <person name="Farwick M."/>
            <person name="Goesmann A."/>
            <person name="Puhler A."/>
            <person name="Schaffer S."/>
            <person name="Tauch A."/>
            <person name="Kohler T."/>
            <person name="Brinkrolf K."/>
        </authorList>
    </citation>
    <scope>NUCLEOTIDE SEQUENCE [LARGE SCALE GENOMIC DNA]</scope>
    <source>
        <strain evidence="3">ATCC 14091 / BCRC 22168 / CBS 111 / JCM 3599 / NBRC 0793 / NRRL Y-1031 F-60-10</strain>
    </source>
</reference>
<proteinExistence type="predicted"/>
<dbReference type="InterPro" id="IPR021460">
    <property type="entry name" value="DUF3112"/>
</dbReference>
<feature type="transmembrane region" description="Helical" evidence="1">
    <location>
        <begin position="252"/>
        <end position="277"/>
    </location>
</feature>
<dbReference type="STRING" id="1206466.K0KSC8"/>
<organism evidence="2 3">
    <name type="scientific">Wickerhamomyces ciferrii (strain ATCC 14091 / BCRC 22168 / CBS 111 / JCM 3599 / NBRC 0793 / NRRL Y-1031 F-60-10)</name>
    <name type="common">Yeast</name>
    <name type="synonym">Pichia ciferrii</name>
    <dbReference type="NCBI Taxonomy" id="1206466"/>
    <lineage>
        <taxon>Eukaryota</taxon>
        <taxon>Fungi</taxon>
        <taxon>Dikarya</taxon>
        <taxon>Ascomycota</taxon>
        <taxon>Saccharomycotina</taxon>
        <taxon>Saccharomycetes</taxon>
        <taxon>Phaffomycetales</taxon>
        <taxon>Wickerhamomycetaceae</taxon>
        <taxon>Wickerhamomyces</taxon>
    </lineage>
</organism>
<gene>
    <name evidence="2" type="ORF">BN7_4486</name>
</gene>
<evidence type="ECO:0000256" key="1">
    <source>
        <dbReference type="SAM" id="Phobius"/>
    </source>
</evidence>
<accession>K0KSC8</accession>
<dbReference type="HOGENOM" id="CLU_514092_0_0_1"/>
<feature type="transmembrane region" description="Helical" evidence="1">
    <location>
        <begin position="476"/>
        <end position="495"/>
    </location>
</feature>
<dbReference type="AlphaFoldDB" id="K0KSC8"/>
<dbReference type="Pfam" id="PF11309">
    <property type="entry name" value="DUF3112"/>
    <property type="match status" value="1"/>
</dbReference>
<keyword evidence="1" id="KW-0472">Membrane</keyword>
<feature type="transmembrane region" description="Helical" evidence="1">
    <location>
        <begin position="223"/>
        <end position="246"/>
    </location>
</feature>
<keyword evidence="1" id="KW-1133">Transmembrane helix</keyword>
<dbReference type="Proteomes" id="UP000009328">
    <property type="component" value="Unassembled WGS sequence"/>
</dbReference>
<name>K0KSC8_WICCF</name>
<evidence type="ECO:0000313" key="2">
    <source>
        <dbReference type="EMBL" id="CCH44917.1"/>
    </source>
</evidence>
<feature type="transmembrane region" description="Helical" evidence="1">
    <location>
        <begin position="192"/>
        <end position="214"/>
    </location>
</feature>
<feature type="transmembrane region" description="Helical" evidence="1">
    <location>
        <begin position="336"/>
        <end position="361"/>
    </location>
</feature>
<dbReference type="EMBL" id="CAIF01000164">
    <property type="protein sequence ID" value="CCH44917.1"/>
    <property type="molecule type" value="Genomic_DNA"/>
</dbReference>
<sequence length="530" mass="59193">MDAATIGSLLKPMNATQIIDTIGVFQKSGLNTSEVDIPKVLSVLNVTQIQGVLSSNSSVVTTMMQQMTPVQLVTVLHNFQNVTTNLFKAAANSTSVEQATQYKSVGESLIKTLIDKLQNVFTNQQLLGVFSILSKGAALGTGTKKLLDTAKDLLGGFYGGVAKNVEIPDRLTNLVHGYQIAEFGDYPSSKDIAPSTIFTVIFFLFAIVHLLIFLKNFSLGHRFYISFGLFVYSLIRALGFLLRIIWSSDITQITLGLVSMIFLTLPTVFLPSLNLILAQRIFTWRHPVYGSSKYFTTLMYIIYSFVIAVVVMTIIAACVRINFFISEHHLHMTQQIFQATSVLILLYSSLSVLLILAAFIIKPSNSDKEILTYQPHWIKSFNVKYFVPKGSAAQEAKSIPSSKAHAIRVIHSTSYHYDTTQDQVIQDENSKSLTQNTSIYIIAFSTLLVLIADCFRCASTFIEQYVYEESWIFKPVVMYVMYGALETLINLVYIFGRIDLRFYKPDALKANALPEPEVDGSSASEYKMQE</sequence>
<comment type="caution">
    <text evidence="2">The sequence shown here is derived from an EMBL/GenBank/DDBJ whole genome shotgun (WGS) entry which is preliminary data.</text>
</comment>
<dbReference type="PANTHER" id="PTHR35184:SF1">
    <property type="entry name" value="INTEGRAL MEMBRANE PROTEIN"/>
    <property type="match status" value="1"/>
</dbReference>
<keyword evidence="3" id="KW-1185">Reference proteome</keyword>
<dbReference type="InParanoid" id="K0KSC8"/>
<dbReference type="eggNOG" id="ENOG502S0ZE">
    <property type="taxonomic scope" value="Eukaryota"/>
</dbReference>
<dbReference type="PANTHER" id="PTHR35184">
    <property type="entry name" value="YALI0C10208P"/>
    <property type="match status" value="1"/>
</dbReference>